<dbReference type="Proteomes" id="UP001153076">
    <property type="component" value="Unassembled WGS sequence"/>
</dbReference>
<dbReference type="AlphaFoldDB" id="A0A9Q1JVB0"/>
<keyword evidence="3" id="KW-1185">Reference proteome</keyword>
<evidence type="ECO:0000313" key="2">
    <source>
        <dbReference type="EMBL" id="KAJ8431723.1"/>
    </source>
</evidence>
<gene>
    <name evidence="2" type="ORF">Cgig2_013422</name>
</gene>
<evidence type="ECO:0000256" key="1">
    <source>
        <dbReference type="SAM" id="MobiDB-lite"/>
    </source>
</evidence>
<accession>A0A9Q1JVB0</accession>
<proteinExistence type="predicted"/>
<sequence length="473" mass="52984">MSRRSTKPPFLVEKKFENRGNIFTVKSPDVQERVPSYHLLHHDRDAKKKSGEKFPFKGAFLYASLLRMVRGCPHPLSSLASRQSFIQCPLRIALCMTSVQLLCERHASTYFGGNSKRKRDSSSYQNIQRDEGPSGSKPKLKIIRSQKPLSSPVLETADNTLQTKILRVGVAISVTPISEIPIQSIVTPAKAPERDRLTPEPSLAIAYRQKLKSIVVCAPNEQGISNVQGSKLNYGKTIFLPPDGAKNIMDNMDWDPIPTECMGESSDMNFKEKLAYVPLPSGSHYFPLIQHLSSLGKDFLGSDLYLDNSNSICIPNNDDEVESTPEANAARGKFDNLYDLINEIEGDATPLKRKVERLIHQVCGLKDLQESHSNRMTTKVRESCLIEVRSKLNGASHQLDAESTRYNALKTKVKQVDLRREDLSCQVVASRDLLQEVERTFIDLKGQINTLTVTEVIDPATKVSLEKTEVYVK</sequence>
<dbReference type="EMBL" id="JAKOGI010000665">
    <property type="protein sequence ID" value="KAJ8431723.1"/>
    <property type="molecule type" value="Genomic_DNA"/>
</dbReference>
<organism evidence="2 3">
    <name type="scientific">Carnegiea gigantea</name>
    <dbReference type="NCBI Taxonomy" id="171969"/>
    <lineage>
        <taxon>Eukaryota</taxon>
        <taxon>Viridiplantae</taxon>
        <taxon>Streptophyta</taxon>
        <taxon>Embryophyta</taxon>
        <taxon>Tracheophyta</taxon>
        <taxon>Spermatophyta</taxon>
        <taxon>Magnoliopsida</taxon>
        <taxon>eudicotyledons</taxon>
        <taxon>Gunneridae</taxon>
        <taxon>Pentapetalae</taxon>
        <taxon>Caryophyllales</taxon>
        <taxon>Cactineae</taxon>
        <taxon>Cactaceae</taxon>
        <taxon>Cactoideae</taxon>
        <taxon>Echinocereeae</taxon>
        <taxon>Carnegiea</taxon>
    </lineage>
</organism>
<dbReference type="OrthoDB" id="1750307at2759"/>
<feature type="region of interest" description="Disordered" evidence="1">
    <location>
        <begin position="114"/>
        <end position="140"/>
    </location>
</feature>
<reference evidence="2" key="1">
    <citation type="submission" date="2022-04" db="EMBL/GenBank/DDBJ databases">
        <title>Carnegiea gigantea Genome sequencing and assembly v2.</title>
        <authorList>
            <person name="Copetti D."/>
            <person name="Sanderson M.J."/>
            <person name="Burquez A."/>
            <person name="Wojciechowski M.F."/>
        </authorList>
    </citation>
    <scope>NUCLEOTIDE SEQUENCE</scope>
    <source>
        <strain evidence="2">SGP5-SGP5p</strain>
        <tissue evidence="2">Aerial part</tissue>
    </source>
</reference>
<comment type="caution">
    <text evidence="2">The sequence shown here is derived from an EMBL/GenBank/DDBJ whole genome shotgun (WGS) entry which is preliminary data.</text>
</comment>
<evidence type="ECO:0000313" key="3">
    <source>
        <dbReference type="Proteomes" id="UP001153076"/>
    </source>
</evidence>
<name>A0A9Q1JVB0_9CARY</name>
<protein>
    <submittedName>
        <fullName evidence="2">Uncharacterized protein</fullName>
    </submittedName>
</protein>